<protein>
    <submittedName>
        <fullName evidence="3">Glyoxalase superfamily protein PhnB</fullName>
    </submittedName>
</protein>
<evidence type="ECO:0000313" key="4">
    <source>
        <dbReference type="Proteomes" id="UP000539538"/>
    </source>
</evidence>
<evidence type="ECO:0000259" key="2">
    <source>
        <dbReference type="Pfam" id="PF20066"/>
    </source>
</evidence>
<dbReference type="SUPFAM" id="SSF54593">
    <property type="entry name" value="Glyoxalase/Bleomycin resistance protein/Dihydroxybiphenyl dioxygenase"/>
    <property type="match status" value="1"/>
</dbReference>
<dbReference type="Proteomes" id="UP000539538">
    <property type="component" value="Unassembled WGS sequence"/>
</dbReference>
<keyword evidence="4" id="KW-1185">Reference proteome</keyword>
<dbReference type="Gene3D" id="3.10.180.10">
    <property type="entry name" value="2,3-Dihydroxybiphenyl 1,2-Dioxygenase, domain 1"/>
    <property type="match status" value="1"/>
</dbReference>
<comment type="caution">
    <text evidence="3">The sequence shown here is derived from an EMBL/GenBank/DDBJ whole genome shotgun (WGS) entry which is preliminary data.</text>
</comment>
<sequence>MPSLDRVKSMAKELRSSLATQNIHLSHSACLEIVAHQFGFYDMLKAHCDTKSEFHISIVVEHGCEEEAAAFYQRAFGAVRGGAYMFEGEPISIDLHIGDTAMQVGGANPRRELEPHRGGPFYPKAKGAVSTVFILDVANAEIALQRAVNAGATLRGELDVATDGRRGATVFDPFGHIWALQDRTPLSLRRAA</sequence>
<gene>
    <name evidence="3" type="ORF">GGQ99_000182</name>
</gene>
<dbReference type="InterPro" id="IPR029068">
    <property type="entry name" value="Glyas_Bleomycin-R_OHBP_Dase"/>
</dbReference>
<name>A0ABR6KVI9_9HYPH</name>
<proteinExistence type="predicted"/>
<dbReference type="PANTHER" id="PTHR34109">
    <property type="entry name" value="BNAUNNG04460D PROTEIN-RELATED"/>
    <property type="match status" value="1"/>
</dbReference>
<dbReference type="EMBL" id="JACHOT010000001">
    <property type="protein sequence ID" value="MBB4648460.1"/>
    <property type="molecule type" value="Genomic_DNA"/>
</dbReference>
<accession>A0ABR6KVI9</accession>
<dbReference type="Pfam" id="PF00903">
    <property type="entry name" value="Glyoxalase"/>
    <property type="match status" value="1"/>
</dbReference>
<dbReference type="Pfam" id="PF20066">
    <property type="entry name" value="Glyoxalase_8"/>
    <property type="match status" value="1"/>
</dbReference>
<feature type="domain" description="Glyoxalase-related protein" evidence="2">
    <location>
        <begin position="2"/>
        <end position="50"/>
    </location>
</feature>
<evidence type="ECO:0000259" key="1">
    <source>
        <dbReference type="Pfam" id="PF00903"/>
    </source>
</evidence>
<dbReference type="PANTHER" id="PTHR34109:SF1">
    <property type="entry name" value="VOC DOMAIN-CONTAINING PROTEIN"/>
    <property type="match status" value="1"/>
</dbReference>
<evidence type="ECO:0000313" key="3">
    <source>
        <dbReference type="EMBL" id="MBB4648460.1"/>
    </source>
</evidence>
<feature type="domain" description="Glyoxalase/fosfomycin resistance/dioxygenase" evidence="1">
    <location>
        <begin position="66"/>
        <end position="179"/>
    </location>
</feature>
<dbReference type="RefSeq" id="WP_246389364.1">
    <property type="nucleotide sequence ID" value="NZ_BAAAVZ010000008.1"/>
</dbReference>
<organism evidence="3 4">
    <name type="scientific">Aminobacter niigataensis</name>
    <dbReference type="NCBI Taxonomy" id="83265"/>
    <lineage>
        <taxon>Bacteria</taxon>
        <taxon>Pseudomonadati</taxon>
        <taxon>Pseudomonadota</taxon>
        <taxon>Alphaproteobacteria</taxon>
        <taxon>Hyphomicrobiales</taxon>
        <taxon>Phyllobacteriaceae</taxon>
        <taxon>Aminobacter</taxon>
    </lineage>
</organism>
<reference evidence="3 4" key="1">
    <citation type="submission" date="2020-08" db="EMBL/GenBank/DDBJ databases">
        <title>Genomic Encyclopedia of Type Strains, Phase IV (KMG-IV): sequencing the most valuable type-strain genomes for metagenomic binning, comparative biology and taxonomic classification.</title>
        <authorList>
            <person name="Goeker M."/>
        </authorList>
    </citation>
    <scope>NUCLEOTIDE SEQUENCE [LARGE SCALE GENOMIC DNA]</scope>
    <source>
        <strain evidence="3 4">DSM 7050</strain>
    </source>
</reference>
<dbReference type="InterPro" id="IPR004360">
    <property type="entry name" value="Glyas_Fos-R_dOase_dom"/>
</dbReference>
<dbReference type="InterPro" id="IPR045517">
    <property type="entry name" value="Glyoxalase_8"/>
</dbReference>